<proteinExistence type="predicted"/>
<evidence type="ECO:0000313" key="2">
    <source>
        <dbReference type="EMBL" id="SCU99238.1"/>
    </source>
</evidence>
<dbReference type="SMART" id="SM00516">
    <property type="entry name" value="SEC14"/>
    <property type="match status" value="1"/>
</dbReference>
<dbReference type="EMBL" id="LT598484">
    <property type="protein sequence ID" value="SCU99238.1"/>
    <property type="molecule type" value="Genomic_DNA"/>
</dbReference>
<feature type="domain" description="CRAL-TRIO" evidence="1">
    <location>
        <begin position="144"/>
        <end position="302"/>
    </location>
</feature>
<dbReference type="SUPFAM" id="SSF46938">
    <property type="entry name" value="CRAL/TRIO N-terminal domain"/>
    <property type="match status" value="1"/>
</dbReference>
<dbReference type="InterPro" id="IPR036865">
    <property type="entry name" value="CRAL-TRIO_dom_sf"/>
</dbReference>
<dbReference type="InterPro" id="IPR001251">
    <property type="entry name" value="CRAL-TRIO_dom"/>
</dbReference>
<dbReference type="Gene3D" id="3.40.525.10">
    <property type="entry name" value="CRAL-TRIO lipid binding domain"/>
    <property type="match status" value="1"/>
</dbReference>
<protein>
    <submittedName>
        <fullName evidence="2">LAME_0G02388g1_1</fullName>
    </submittedName>
</protein>
<dbReference type="SUPFAM" id="SSF52087">
    <property type="entry name" value="CRAL/TRIO domain"/>
    <property type="match status" value="1"/>
</dbReference>
<dbReference type="CDD" id="cd00170">
    <property type="entry name" value="SEC14"/>
    <property type="match status" value="1"/>
</dbReference>
<organism evidence="2 3">
    <name type="scientific">Lachancea meyersii CBS 8951</name>
    <dbReference type="NCBI Taxonomy" id="1266667"/>
    <lineage>
        <taxon>Eukaryota</taxon>
        <taxon>Fungi</taxon>
        <taxon>Dikarya</taxon>
        <taxon>Ascomycota</taxon>
        <taxon>Saccharomycotina</taxon>
        <taxon>Saccharomycetes</taxon>
        <taxon>Saccharomycetales</taxon>
        <taxon>Saccharomycetaceae</taxon>
        <taxon>Lachancea</taxon>
    </lineage>
</organism>
<dbReference type="InterPro" id="IPR052578">
    <property type="entry name" value="PI_Transfer_CRAL-TRIO"/>
</dbReference>
<accession>A0A1G4K608</accession>
<dbReference type="OrthoDB" id="75724at2759"/>
<dbReference type="Pfam" id="PF00650">
    <property type="entry name" value="CRAL_TRIO"/>
    <property type="match status" value="1"/>
</dbReference>
<gene>
    <name evidence="2" type="ORF">LAME_0G02388G</name>
</gene>
<name>A0A1G4K608_9SACH</name>
<dbReference type="AlphaFoldDB" id="A0A1G4K608"/>
<dbReference type="PANTHER" id="PTHR45824:SF5">
    <property type="entry name" value="PHOSPHATIDYLINOSITOL TRANSFER PROTEIN PDR17"/>
    <property type="match status" value="1"/>
</dbReference>
<dbReference type="Proteomes" id="UP000191144">
    <property type="component" value="Chromosome G"/>
</dbReference>
<evidence type="ECO:0000259" key="1">
    <source>
        <dbReference type="PROSITE" id="PS50191"/>
    </source>
</evidence>
<reference evidence="3" key="1">
    <citation type="submission" date="2016-03" db="EMBL/GenBank/DDBJ databases">
        <authorList>
            <person name="Devillers Hugo."/>
        </authorList>
    </citation>
    <scope>NUCLEOTIDE SEQUENCE [LARGE SCALE GENOMIC DNA]</scope>
</reference>
<dbReference type="InterPro" id="IPR036273">
    <property type="entry name" value="CRAL/TRIO_N_dom_sf"/>
</dbReference>
<dbReference type="GO" id="GO:0008526">
    <property type="term" value="F:phosphatidylinositol transfer activity"/>
    <property type="evidence" value="ECO:0007669"/>
    <property type="project" value="TreeGrafter"/>
</dbReference>
<dbReference type="Pfam" id="PF03765">
    <property type="entry name" value="CRAL_TRIO_N"/>
    <property type="match status" value="1"/>
</dbReference>
<dbReference type="InterPro" id="IPR011074">
    <property type="entry name" value="CRAL/TRIO_N_dom"/>
</dbReference>
<sequence length="350" mass="40809">MKGFFSKKNHESKKEALKSLQIECTTVIREPPSRSVRQLPSEPLNSQKLDCYSQVVAHFESPDLLILTKSEKSGRGDTSLEPNKQPLSLKEKQWLTKDRILRYLRSTQWDPKRAIKRVESTIVWRREFGLFEDDSGTSSTLLKKAMAENETGKMYLLGYDRHRRPLLHIKPGRQNTSSSFAQIQHLMYMIECAEALMPPGVESLTLLIDFRNYNGLAPPLARMPPVSISKQVLHIVQEHYPEYLGRAILCNIPWYCWNFLKIFHPFLDPATRPKLVYEEYFDNYIEQSQLEVMHNGNLDFFYDNKPYLEDLANCVTERRSHMFQNFVNLGSRVGLDEHILKSYESKVDKC</sequence>
<dbReference type="PROSITE" id="PS50191">
    <property type="entry name" value="CRAL_TRIO"/>
    <property type="match status" value="1"/>
</dbReference>
<dbReference type="PANTHER" id="PTHR45824">
    <property type="entry name" value="GH16843P"/>
    <property type="match status" value="1"/>
</dbReference>
<keyword evidence="3" id="KW-1185">Reference proteome</keyword>
<evidence type="ECO:0000313" key="3">
    <source>
        <dbReference type="Proteomes" id="UP000191144"/>
    </source>
</evidence>